<sequence length="62" mass="6922">MMFEYFPTNYPWSMATVMAVNAGGVISEIDEVLSNLRDIAGTNDEKDNYVEEGTVLADYEHG</sequence>
<dbReference type="AlphaFoldDB" id="A0A382EGE0"/>
<name>A0A382EGE0_9ZZZZ</name>
<proteinExistence type="predicted"/>
<organism evidence="1">
    <name type="scientific">marine metagenome</name>
    <dbReference type="NCBI Taxonomy" id="408172"/>
    <lineage>
        <taxon>unclassified sequences</taxon>
        <taxon>metagenomes</taxon>
        <taxon>ecological metagenomes</taxon>
    </lineage>
</organism>
<gene>
    <name evidence="1" type="ORF">METZ01_LOCUS201791</name>
</gene>
<protein>
    <submittedName>
        <fullName evidence="1">Uncharacterized protein</fullName>
    </submittedName>
</protein>
<dbReference type="EMBL" id="UINC01044042">
    <property type="protein sequence ID" value="SVB48937.1"/>
    <property type="molecule type" value="Genomic_DNA"/>
</dbReference>
<accession>A0A382EGE0</accession>
<reference evidence="1" key="1">
    <citation type="submission" date="2018-05" db="EMBL/GenBank/DDBJ databases">
        <authorList>
            <person name="Lanie J.A."/>
            <person name="Ng W.-L."/>
            <person name="Kazmierczak K.M."/>
            <person name="Andrzejewski T.M."/>
            <person name="Davidsen T.M."/>
            <person name="Wayne K.J."/>
            <person name="Tettelin H."/>
            <person name="Glass J.I."/>
            <person name="Rusch D."/>
            <person name="Podicherti R."/>
            <person name="Tsui H.-C.T."/>
            <person name="Winkler M.E."/>
        </authorList>
    </citation>
    <scope>NUCLEOTIDE SEQUENCE</scope>
</reference>
<evidence type="ECO:0000313" key="1">
    <source>
        <dbReference type="EMBL" id="SVB48937.1"/>
    </source>
</evidence>